<dbReference type="GO" id="GO:0004806">
    <property type="term" value="F:triacylglycerol lipase activity"/>
    <property type="evidence" value="ECO:0007669"/>
    <property type="project" value="InterPro"/>
</dbReference>
<dbReference type="PANTHER" id="PTHR34853:SF1">
    <property type="entry name" value="LIPASE 5"/>
    <property type="match status" value="1"/>
</dbReference>
<dbReference type="Gene3D" id="3.40.50.1820">
    <property type="entry name" value="alpha/beta hydrolase"/>
    <property type="match status" value="2"/>
</dbReference>
<gene>
    <name evidence="1" type="ORF">NCTC10994_01095</name>
</gene>
<dbReference type="InterPro" id="IPR005152">
    <property type="entry name" value="Lipase_secreted"/>
</dbReference>
<proteinExistence type="predicted"/>
<evidence type="ECO:0000313" key="1">
    <source>
        <dbReference type="EMBL" id="SQI29538.1"/>
    </source>
</evidence>
<dbReference type="PIRSF" id="PIRSF029171">
    <property type="entry name" value="Esterase_LipA"/>
    <property type="match status" value="1"/>
</dbReference>
<evidence type="ECO:0000313" key="2">
    <source>
        <dbReference type="Proteomes" id="UP000249091"/>
    </source>
</evidence>
<dbReference type="Pfam" id="PF03583">
    <property type="entry name" value="LIP"/>
    <property type="match status" value="1"/>
</dbReference>
<sequence>MVLAVTARRGTGKATRHGWARQQGYLGSAVAGVLVCLLALGAPAAIPRTAHAQPAPGSVVSATPLDARLSLPGAASAHALSYTTQWRSGETTTATGVVFLPGGTAPEGGWPVVAWAHGTTGLADDCAPSRNPRSERDAAYLEHWLSQGYAVVAADYPGLGSDGLHRYLDGQSAANSIVDLVRAARAVEPALSERWAVVGQSQGGHAALHTARTATVRAPELDFRGTVTTGAPSNLELVFPIGSPEFPDLPLDGLTVFGAYIFAGLREANPGLDLDGYLSDLGREVVDTAGTLCYDEMLERYTGVGIGDLLARPLGEDRFPGALADYLGVPANGYDRPLFLAQGLNDRVVPAPLSFKLVADLWAGGAQPRFATYPTGHSETMAASLPDTTPFVAELFAR</sequence>
<dbReference type="GO" id="GO:0016042">
    <property type="term" value="P:lipid catabolic process"/>
    <property type="evidence" value="ECO:0007669"/>
    <property type="project" value="InterPro"/>
</dbReference>
<dbReference type="STRING" id="1219011.GCA_001895045_00813"/>
<accession>A0A2X4U374</accession>
<name>A0A2X4U374_9NOCA</name>
<reference evidence="1 2" key="1">
    <citation type="submission" date="2018-06" db="EMBL/GenBank/DDBJ databases">
        <authorList>
            <consortium name="Pathogen Informatics"/>
            <person name="Doyle S."/>
        </authorList>
    </citation>
    <scope>NUCLEOTIDE SEQUENCE [LARGE SCALE GENOMIC DNA]</scope>
    <source>
        <strain evidence="1 2">NCTC10994</strain>
    </source>
</reference>
<dbReference type="SUPFAM" id="SSF53474">
    <property type="entry name" value="alpha/beta-Hydrolases"/>
    <property type="match status" value="1"/>
</dbReference>
<keyword evidence="2" id="KW-1185">Reference proteome</keyword>
<dbReference type="KEGG" id="rcr:NCTC10994_01095"/>
<organism evidence="1 2">
    <name type="scientific">Rhodococcus coprophilus</name>
    <dbReference type="NCBI Taxonomy" id="38310"/>
    <lineage>
        <taxon>Bacteria</taxon>
        <taxon>Bacillati</taxon>
        <taxon>Actinomycetota</taxon>
        <taxon>Actinomycetes</taxon>
        <taxon>Mycobacteriales</taxon>
        <taxon>Nocardiaceae</taxon>
        <taxon>Rhodococcus</taxon>
    </lineage>
</organism>
<protein>
    <submittedName>
        <fullName evidence="1">Lipase</fullName>
    </submittedName>
</protein>
<dbReference type="InterPro" id="IPR029058">
    <property type="entry name" value="AB_hydrolase_fold"/>
</dbReference>
<dbReference type="EMBL" id="LS483468">
    <property type="protein sequence ID" value="SQI29538.1"/>
    <property type="molecule type" value="Genomic_DNA"/>
</dbReference>
<dbReference type="Proteomes" id="UP000249091">
    <property type="component" value="Chromosome 1"/>
</dbReference>
<dbReference type="PANTHER" id="PTHR34853">
    <property type="match status" value="1"/>
</dbReference>
<dbReference type="AlphaFoldDB" id="A0A2X4U374"/>